<dbReference type="InterPro" id="IPR009244">
    <property type="entry name" value="Mediatior_Med7"/>
</dbReference>
<comment type="function">
    <text evidence="6">Component of the Mediator complex, a coactivator involved in the regulated transcription of nearly all RNA polymerase II-dependent genes. Mediator functions as a bridge to convey information from gene-specific regulatory proteins to the basal RNA polymerase II transcription machinery.</text>
</comment>
<feature type="region of interest" description="Disordered" evidence="7">
    <location>
        <begin position="1"/>
        <end position="29"/>
    </location>
</feature>
<protein>
    <recommendedName>
        <fullName evidence="6">Mediator of RNA polymerase II transcription subunit 7</fullName>
    </recommendedName>
</protein>
<keyword evidence="6" id="KW-0010">Activator</keyword>
<dbReference type="SUPFAM" id="SSF140718">
    <property type="entry name" value="Mediator hinge subcomplex-like"/>
    <property type="match status" value="1"/>
</dbReference>
<evidence type="ECO:0000256" key="3">
    <source>
        <dbReference type="ARBA" id="ARBA00023015"/>
    </source>
</evidence>
<comment type="subunit">
    <text evidence="6">Component of the Mediator complex.</text>
</comment>
<evidence type="ECO:0000256" key="1">
    <source>
        <dbReference type="ARBA" id="ARBA00004123"/>
    </source>
</evidence>
<feature type="compositionally biased region" description="Polar residues" evidence="7">
    <location>
        <begin position="208"/>
        <end position="222"/>
    </location>
</feature>
<dbReference type="InterPro" id="IPR037212">
    <property type="entry name" value="Med7/Med21-like"/>
</dbReference>
<dbReference type="GO" id="GO:0070847">
    <property type="term" value="C:core mediator complex"/>
    <property type="evidence" value="ECO:0007669"/>
    <property type="project" value="TreeGrafter"/>
</dbReference>
<proteinExistence type="inferred from homology"/>
<dbReference type="GO" id="GO:0006357">
    <property type="term" value="P:regulation of transcription by RNA polymerase II"/>
    <property type="evidence" value="ECO:0007669"/>
    <property type="project" value="InterPro"/>
</dbReference>
<dbReference type="PANTHER" id="PTHR21428">
    <property type="entry name" value="MEDIATOR OF RNA POLYMERASE II TRANSCRIPTION SUBUNIT 7"/>
    <property type="match status" value="1"/>
</dbReference>
<dbReference type="Gene3D" id="6.10.140.200">
    <property type="match status" value="1"/>
</dbReference>
<organism evidence="8">
    <name type="scientific">Aceria tosichella</name>
    <name type="common">wheat curl mite</name>
    <dbReference type="NCBI Taxonomy" id="561515"/>
    <lineage>
        <taxon>Eukaryota</taxon>
        <taxon>Metazoa</taxon>
        <taxon>Ecdysozoa</taxon>
        <taxon>Arthropoda</taxon>
        <taxon>Chelicerata</taxon>
        <taxon>Arachnida</taxon>
        <taxon>Acari</taxon>
        <taxon>Acariformes</taxon>
        <taxon>Trombidiformes</taxon>
        <taxon>Prostigmata</taxon>
        <taxon>Eupodina</taxon>
        <taxon>Eriophyoidea</taxon>
        <taxon>Eriophyidae</taxon>
        <taxon>Eriophyinae</taxon>
        <taxon>Aceriini</taxon>
        <taxon>Aceria</taxon>
    </lineage>
</organism>
<dbReference type="InterPro" id="IPR044888">
    <property type="entry name" value="Mediatior_Med7_sf"/>
</dbReference>
<feature type="compositionally biased region" description="Polar residues" evidence="7">
    <location>
        <begin position="1"/>
        <end position="11"/>
    </location>
</feature>
<keyword evidence="5 6" id="KW-0539">Nucleus</keyword>
<dbReference type="EMBL" id="GGYP01005401">
    <property type="protein sequence ID" value="MDE50172.1"/>
    <property type="molecule type" value="Transcribed_RNA"/>
</dbReference>
<dbReference type="Pfam" id="PF05983">
    <property type="entry name" value="Med7"/>
    <property type="match status" value="1"/>
</dbReference>
<keyword evidence="4 6" id="KW-0804">Transcription</keyword>
<name>A0A6G1SJM9_9ACAR</name>
<evidence type="ECO:0000256" key="2">
    <source>
        <dbReference type="ARBA" id="ARBA00009994"/>
    </source>
</evidence>
<dbReference type="GO" id="GO:0016592">
    <property type="term" value="C:mediator complex"/>
    <property type="evidence" value="ECO:0007669"/>
    <property type="project" value="InterPro"/>
</dbReference>
<evidence type="ECO:0000313" key="8">
    <source>
        <dbReference type="EMBL" id="MDE50172.1"/>
    </source>
</evidence>
<gene>
    <name evidence="8" type="primary">MED7</name>
    <name evidence="8" type="ORF">g.16425</name>
</gene>
<comment type="subcellular location">
    <subcellularLocation>
        <location evidence="1 6">Nucleus</location>
    </subcellularLocation>
</comment>
<feature type="compositionally biased region" description="Low complexity" evidence="7">
    <location>
        <begin position="12"/>
        <end position="26"/>
    </location>
</feature>
<evidence type="ECO:0000256" key="5">
    <source>
        <dbReference type="ARBA" id="ARBA00023242"/>
    </source>
</evidence>
<dbReference type="GO" id="GO:0003712">
    <property type="term" value="F:transcription coregulator activity"/>
    <property type="evidence" value="ECO:0007669"/>
    <property type="project" value="InterPro"/>
</dbReference>
<keyword evidence="3 6" id="KW-0805">Transcription regulation</keyword>
<sequence>MASSSSSSTELQQQQQQQQQPQQQQPSTVLTYPLPPLQYINNIDPENLPAPPAPITEGIYYMFGQKISLDDAIIAPLEAHGTKRLFPRTEYDHKKELKKINASILVNFLDLIDVLVKCPDTDKRIEKCNDLATLFINFHHLINELRPHQARETLRVWLTAQKRTREEITKKLNAEMEKMSKVLDQYHEFEQTNKFSAQRQSDTKPDDTNQSNTNQTPASVATPSIDDIMCELVDETSLK</sequence>
<evidence type="ECO:0000256" key="6">
    <source>
        <dbReference type="RuleBase" id="RU364060"/>
    </source>
</evidence>
<accession>A0A6G1SJM9</accession>
<dbReference type="PANTHER" id="PTHR21428:SF11">
    <property type="entry name" value="MEDIATOR OF RNA POLYMERASE II TRANSCRIPTION SUBUNIT 7"/>
    <property type="match status" value="1"/>
</dbReference>
<evidence type="ECO:0000256" key="7">
    <source>
        <dbReference type="SAM" id="MobiDB-lite"/>
    </source>
</evidence>
<comment type="similarity">
    <text evidence="2 6">Belongs to the Mediator complex subunit 7 family.</text>
</comment>
<dbReference type="AlphaFoldDB" id="A0A6G1SJM9"/>
<feature type="region of interest" description="Disordered" evidence="7">
    <location>
        <begin position="194"/>
        <end position="226"/>
    </location>
</feature>
<reference evidence="8" key="1">
    <citation type="submission" date="2018-10" db="EMBL/GenBank/DDBJ databases">
        <title>Transcriptome assembly of Aceria tosichella (Wheat curl mite) Type 2.</title>
        <authorList>
            <person name="Scully E.D."/>
            <person name="Geib S.M."/>
            <person name="Palmer N.A."/>
            <person name="Gupta A.K."/>
            <person name="Sarath G."/>
            <person name="Tatineni S."/>
        </authorList>
    </citation>
    <scope>NUCLEOTIDE SEQUENCE</scope>
    <source>
        <strain evidence="8">LincolnNE</strain>
    </source>
</reference>
<evidence type="ECO:0000256" key="4">
    <source>
        <dbReference type="ARBA" id="ARBA00023163"/>
    </source>
</evidence>